<feature type="transmembrane region" description="Helical" evidence="5">
    <location>
        <begin position="398"/>
        <end position="415"/>
    </location>
</feature>
<keyword evidence="8" id="KW-1185">Reference proteome</keyword>
<feature type="domain" description="ABC-2 type transporter transmembrane" evidence="6">
    <location>
        <begin position="216"/>
        <end position="362"/>
    </location>
</feature>
<protein>
    <submittedName>
        <fullName evidence="7">ABC transporter permease</fullName>
    </submittedName>
</protein>
<comment type="subcellular location">
    <subcellularLocation>
        <location evidence="1">Membrane</location>
        <topology evidence="1">Multi-pass membrane protein</topology>
    </subcellularLocation>
</comment>
<reference evidence="7" key="1">
    <citation type="submission" date="2020-08" db="EMBL/GenBank/DDBJ databases">
        <title>Genome public.</title>
        <authorList>
            <person name="Liu C."/>
            <person name="Sun Q."/>
        </authorList>
    </citation>
    <scope>NUCLEOTIDE SEQUENCE</scope>
    <source>
        <strain evidence="7">NSJ-33</strain>
    </source>
</reference>
<accession>A0A926E0A4</accession>
<dbReference type="Proteomes" id="UP000610760">
    <property type="component" value="Unassembled WGS sequence"/>
</dbReference>
<evidence type="ECO:0000313" key="8">
    <source>
        <dbReference type="Proteomes" id="UP000610760"/>
    </source>
</evidence>
<dbReference type="Pfam" id="PF12698">
    <property type="entry name" value="ABC2_membrane_3"/>
    <property type="match status" value="1"/>
</dbReference>
<evidence type="ECO:0000256" key="1">
    <source>
        <dbReference type="ARBA" id="ARBA00004141"/>
    </source>
</evidence>
<evidence type="ECO:0000256" key="3">
    <source>
        <dbReference type="ARBA" id="ARBA00022989"/>
    </source>
</evidence>
<keyword evidence="3 5" id="KW-1133">Transmembrane helix</keyword>
<gene>
    <name evidence="7" type="ORF">H8710_02590</name>
</gene>
<feature type="transmembrane region" description="Helical" evidence="5">
    <location>
        <begin position="234"/>
        <end position="252"/>
    </location>
</feature>
<feature type="transmembrane region" description="Helical" evidence="5">
    <location>
        <begin position="12"/>
        <end position="33"/>
    </location>
</feature>
<evidence type="ECO:0000259" key="6">
    <source>
        <dbReference type="Pfam" id="PF12698"/>
    </source>
</evidence>
<dbReference type="GO" id="GO:0140359">
    <property type="term" value="F:ABC-type transporter activity"/>
    <property type="evidence" value="ECO:0007669"/>
    <property type="project" value="InterPro"/>
</dbReference>
<evidence type="ECO:0000313" key="7">
    <source>
        <dbReference type="EMBL" id="MBC8558951.1"/>
    </source>
</evidence>
<dbReference type="RefSeq" id="WP_249293846.1">
    <property type="nucleotide sequence ID" value="NZ_JACRSV010000001.1"/>
</dbReference>
<proteinExistence type="predicted"/>
<name>A0A926E0A4_9FIRM</name>
<comment type="caution">
    <text evidence="7">The sequence shown here is derived from an EMBL/GenBank/DDBJ whole genome shotgun (WGS) entry which is preliminary data.</text>
</comment>
<feature type="transmembrane region" description="Helical" evidence="5">
    <location>
        <begin position="344"/>
        <end position="362"/>
    </location>
</feature>
<keyword evidence="4 5" id="KW-0472">Membrane</keyword>
<organism evidence="7 8">
    <name type="scientific">Fumia xinanensis</name>
    <dbReference type="NCBI Taxonomy" id="2763659"/>
    <lineage>
        <taxon>Bacteria</taxon>
        <taxon>Bacillati</taxon>
        <taxon>Bacillota</taxon>
        <taxon>Clostridia</taxon>
        <taxon>Eubacteriales</taxon>
        <taxon>Oscillospiraceae</taxon>
        <taxon>Fumia</taxon>
    </lineage>
</organism>
<evidence type="ECO:0000256" key="5">
    <source>
        <dbReference type="SAM" id="Phobius"/>
    </source>
</evidence>
<evidence type="ECO:0000256" key="4">
    <source>
        <dbReference type="ARBA" id="ARBA00023136"/>
    </source>
</evidence>
<feature type="transmembrane region" description="Helical" evidence="5">
    <location>
        <begin position="273"/>
        <end position="295"/>
    </location>
</feature>
<dbReference type="GO" id="GO:0016020">
    <property type="term" value="C:membrane"/>
    <property type="evidence" value="ECO:0007669"/>
    <property type="project" value="UniProtKB-SubCell"/>
</dbReference>
<keyword evidence="2 5" id="KW-0812">Transmembrane</keyword>
<sequence length="442" mass="49150">MSLFLRECKKVILSIPYLIFVVVFIGFLLSQGLSRLNPIEKPVPGGSYGTKSAEVPEIIMPAAVDALYQDYQANEFTAYPIGFYKNVRLNAQKQERMAKILSELTGVPAEELQNFSVRQDNRGFVQKDGEIVVQIEGNGVIQNGDGSFTVGSEEQSENTPLSVAPASGLSYDRFKELMNGADSLLGGGSDYGDTYRTDRFGRVPMTYEEALENYNDILTLDKVSGSYARYFCDYGGIMLGILPIFVSVAICLKDRRSGVRDLIYARQATSMKIVFTRYFAMVICCFLPILLFSGYLNGEISSINPNLSIDSMTVFRYAVGWLLPTLMTTLAVGMFFTELTDTPIAILVQGAWFFYNMFGAIGRMGGGGYSMDLIPRHNTIGNTRGYLDHFGSLVFNRVFYAVLALLLILGTAFLYEQKRRGKYHGIDSHTKIFRSGRQQSAA</sequence>
<evidence type="ECO:0000256" key="2">
    <source>
        <dbReference type="ARBA" id="ARBA00022692"/>
    </source>
</evidence>
<dbReference type="InterPro" id="IPR013525">
    <property type="entry name" value="ABC2_TM"/>
</dbReference>
<feature type="transmembrane region" description="Helical" evidence="5">
    <location>
        <begin position="315"/>
        <end position="337"/>
    </location>
</feature>
<dbReference type="EMBL" id="JACRSV010000001">
    <property type="protein sequence ID" value="MBC8558951.1"/>
    <property type="molecule type" value="Genomic_DNA"/>
</dbReference>
<dbReference type="AlphaFoldDB" id="A0A926E0A4"/>